<reference evidence="6" key="1">
    <citation type="journal article" date="2021" name="Nat. Commun.">
        <title>Genetic determinants of endophytism in the Arabidopsis root mycobiome.</title>
        <authorList>
            <person name="Mesny F."/>
            <person name="Miyauchi S."/>
            <person name="Thiergart T."/>
            <person name="Pickel B."/>
            <person name="Atanasova L."/>
            <person name="Karlsson M."/>
            <person name="Huettel B."/>
            <person name="Barry K.W."/>
            <person name="Haridas S."/>
            <person name="Chen C."/>
            <person name="Bauer D."/>
            <person name="Andreopoulos W."/>
            <person name="Pangilinan J."/>
            <person name="LaButti K."/>
            <person name="Riley R."/>
            <person name="Lipzen A."/>
            <person name="Clum A."/>
            <person name="Drula E."/>
            <person name="Henrissat B."/>
            <person name="Kohler A."/>
            <person name="Grigoriev I.V."/>
            <person name="Martin F.M."/>
            <person name="Hacquard S."/>
        </authorList>
    </citation>
    <scope>NUCLEOTIDE SEQUENCE</scope>
    <source>
        <strain evidence="6">MPI-CAGE-AT-0016</strain>
    </source>
</reference>
<dbReference type="GO" id="GO:0005737">
    <property type="term" value="C:cytoplasm"/>
    <property type="evidence" value="ECO:0007669"/>
    <property type="project" value="TreeGrafter"/>
</dbReference>
<evidence type="ECO:0000256" key="1">
    <source>
        <dbReference type="ARBA" id="ARBA00006442"/>
    </source>
</evidence>
<sequence length="374" mass="39495">MGKTIVVVGGSFAGLQVSHKLLKQTVSTEKDLKVILVSKSTHLYWNIASPRAIIPDAIKPEEIFRPIEPAFASYPKENFELVFGAATALDPAANTVTVTTAGAEPRVLSYDFIVLASGARSPTDDVLWKNPGTYEEGAAKIRDINEKVRAAQSYVVGGAGMTGVETAAELAAEYKDKEVVLISADAEILSGDATAAAAESQITKLGVKVRKGVKVTGSASAPDASGKTEVSLSDGSKILTDLYIPTIGLVPNSEYIPAALLTERGYLAVDDEFRAKGHENIWGTGDLVSVPRASLVITDKQTAGVFQNVDAAIKGKPQVPVKGMPFDVMLVSTGRKSGAGRLGVVSLPSFVVWGMKSRNLIMNMIPGYASGSKW</sequence>
<dbReference type="InterPro" id="IPR036188">
    <property type="entry name" value="FAD/NAD-bd_sf"/>
</dbReference>
<gene>
    <name evidence="6" type="ORF">B0T11DRAFT_6156</name>
</gene>
<keyword evidence="3" id="KW-0274">FAD</keyword>
<evidence type="ECO:0000259" key="5">
    <source>
        <dbReference type="Pfam" id="PF07992"/>
    </source>
</evidence>
<evidence type="ECO:0000313" key="6">
    <source>
        <dbReference type="EMBL" id="KAH7375109.1"/>
    </source>
</evidence>
<dbReference type="PANTHER" id="PTHR43735:SF3">
    <property type="entry name" value="FERROPTOSIS SUPPRESSOR PROTEIN 1"/>
    <property type="match status" value="1"/>
</dbReference>
<dbReference type="Proteomes" id="UP000813385">
    <property type="component" value="Unassembled WGS sequence"/>
</dbReference>
<dbReference type="OrthoDB" id="202203at2759"/>
<dbReference type="EMBL" id="JAGPXD010000001">
    <property type="protein sequence ID" value="KAH7375109.1"/>
    <property type="molecule type" value="Genomic_DNA"/>
</dbReference>
<comment type="caution">
    <text evidence="6">The sequence shown here is derived from an EMBL/GenBank/DDBJ whole genome shotgun (WGS) entry which is preliminary data.</text>
</comment>
<dbReference type="SUPFAM" id="SSF51905">
    <property type="entry name" value="FAD/NAD(P)-binding domain"/>
    <property type="match status" value="1"/>
</dbReference>
<accession>A0A8K0X892</accession>
<dbReference type="InterPro" id="IPR023753">
    <property type="entry name" value="FAD/NAD-binding_dom"/>
</dbReference>
<keyword evidence="4" id="KW-0560">Oxidoreductase</keyword>
<feature type="domain" description="FAD/NAD(P)-binding" evidence="5">
    <location>
        <begin position="4"/>
        <end position="294"/>
    </location>
</feature>
<dbReference type="PRINTS" id="PR00368">
    <property type="entry name" value="FADPNR"/>
</dbReference>
<keyword evidence="2" id="KW-0285">Flavoprotein</keyword>
<evidence type="ECO:0000256" key="3">
    <source>
        <dbReference type="ARBA" id="ARBA00022827"/>
    </source>
</evidence>
<proteinExistence type="inferred from homology"/>
<dbReference type="AlphaFoldDB" id="A0A8K0X892"/>
<evidence type="ECO:0000256" key="2">
    <source>
        <dbReference type="ARBA" id="ARBA00022630"/>
    </source>
</evidence>
<dbReference type="Gene3D" id="3.50.50.100">
    <property type="match status" value="1"/>
</dbReference>
<comment type="similarity">
    <text evidence="1">Belongs to the FAD-dependent oxidoreductase family.</text>
</comment>
<dbReference type="GO" id="GO:0050660">
    <property type="term" value="F:flavin adenine dinucleotide binding"/>
    <property type="evidence" value="ECO:0007669"/>
    <property type="project" value="TreeGrafter"/>
</dbReference>
<keyword evidence="7" id="KW-1185">Reference proteome</keyword>
<evidence type="ECO:0000256" key="4">
    <source>
        <dbReference type="ARBA" id="ARBA00023002"/>
    </source>
</evidence>
<dbReference type="Pfam" id="PF07992">
    <property type="entry name" value="Pyr_redox_2"/>
    <property type="match status" value="1"/>
</dbReference>
<dbReference type="GO" id="GO:0004174">
    <property type="term" value="F:electron-transferring-flavoprotein dehydrogenase activity"/>
    <property type="evidence" value="ECO:0007669"/>
    <property type="project" value="TreeGrafter"/>
</dbReference>
<evidence type="ECO:0000313" key="7">
    <source>
        <dbReference type="Proteomes" id="UP000813385"/>
    </source>
</evidence>
<name>A0A8K0X892_9PEZI</name>
<dbReference type="PANTHER" id="PTHR43735">
    <property type="entry name" value="APOPTOSIS-INDUCING FACTOR 1"/>
    <property type="match status" value="1"/>
</dbReference>
<protein>
    <recommendedName>
        <fullName evidence="5">FAD/NAD(P)-binding domain-containing protein</fullName>
    </recommendedName>
</protein>
<organism evidence="6 7">
    <name type="scientific">Plectosphaerella cucumerina</name>
    <dbReference type="NCBI Taxonomy" id="40658"/>
    <lineage>
        <taxon>Eukaryota</taxon>
        <taxon>Fungi</taxon>
        <taxon>Dikarya</taxon>
        <taxon>Ascomycota</taxon>
        <taxon>Pezizomycotina</taxon>
        <taxon>Sordariomycetes</taxon>
        <taxon>Hypocreomycetidae</taxon>
        <taxon>Glomerellales</taxon>
        <taxon>Plectosphaerellaceae</taxon>
        <taxon>Plectosphaerella</taxon>
    </lineage>
</organism>